<dbReference type="GO" id="GO:0005886">
    <property type="term" value="C:plasma membrane"/>
    <property type="evidence" value="ECO:0007669"/>
    <property type="project" value="UniProtKB-SubCell"/>
</dbReference>
<keyword evidence="8" id="KW-0813">Transport</keyword>
<dbReference type="PANTHER" id="PTHR11388:SF100">
    <property type="entry name" value="SOLUTE CARRIER ORGANIC ANION TRANSPORTER FAMILY MEMBER 4A1"/>
    <property type="match status" value="1"/>
</dbReference>
<evidence type="ECO:0000256" key="3">
    <source>
        <dbReference type="ARBA" id="ARBA00022475"/>
    </source>
</evidence>
<feature type="transmembrane region" description="Helical" evidence="8">
    <location>
        <begin position="118"/>
        <end position="140"/>
    </location>
</feature>
<gene>
    <name evidence="10" type="ORF">PMEA_00016387</name>
</gene>
<feature type="transmembrane region" description="Helical" evidence="8">
    <location>
        <begin position="51"/>
        <end position="77"/>
    </location>
</feature>
<feature type="transmembrane region" description="Helical" evidence="8">
    <location>
        <begin position="620"/>
        <end position="642"/>
    </location>
</feature>
<feature type="transmembrane region" description="Helical" evidence="8">
    <location>
        <begin position="374"/>
        <end position="399"/>
    </location>
</feature>
<comment type="caution">
    <text evidence="10">The sequence shown here is derived from an EMBL/GenBank/DDBJ whole genome shotgun (WGS) entry which is preliminary data.</text>
</comment>
<dbReference type="PROSITE" id="PS51465">
    <property type="entry name" value="KAZAL_2"/>
    <property type="match status" value="1"/>
</dbReference>
<evidence type="ECO:0000313" key="11">
    <source>
        <dbReference type="Proteomes" id="UP001159428"/>
    </source>
</evidence>
<protein>
    <recommendedName>
        <fullName evidence="8">Solute carrier organic anion transporter family member</fullName>
    </recommendedName>
</protein>
<comment type="subcellular location">
    <subcellularLocation>
        <location evidence="1 8">Cell membrane</location>
        <topology evidence="1 8">Multi-pass membrane protein</topology>
    </subcellularLocation>
</comment>
<dbReference type="GO" id="GO:0006811">
    <property type="term" value="P:monoatomic ion transport"/>
    <property type="evidence" value="ECO:0007669"/>
    <property type="project" value="UniProtKB-KW"/>
</dbReference>
<comment type="similarity">
    <text evidence="2 8">Belongs to the organo anion transporter (TC 2.A.60) family.</text>
</comment>
<keyword evidence="4 8" id="KW-0812">Transmembrane</keyword>
<keyword evidence="11" id="KW-1185">Reference proteome</keyword>
<organism evidence="10 11">
    <name type="scientific">Pocillopora meandrina</name>
    <dbReference type="NCBI Taxonomy" id="46732"/>
    <lineage>
        <taxon>Eukaryota</taxon>
        <taxon>Metazoa</taxon>
        <taxon>Cnidaria</taxon>
        <taxon>Anthozoa</taxon>
        <taxon>Hexacorallia</taxon>
        <taxon>Scleractinia</taxon>
        <taxon>Astrocoeniina</taxon>
        <taxon>Pocilloporidae</taxon>
        <taxon>Pocillopora</taxon>
    </lineage>
</organism>
<keyword evidence="8" id="KW-0406">Ion transport</keyword>
<proteinExistence type="inferred from homology"/>
<dbReference type="InterPro" id="IPR004156">
    <property type="entry name" value="OATP"/>
</dbReference>
<dbReference type="InterPro" id="IPR036058">
    <property type="entry name" value="Kazal_dom_sf"/>
</dbReference>
<name>A0AAU9VRD1_9CNID</name>
<keyword evidence="6 8" id="KW-0472">Membrane</keyword>
<feature type="transmembrane region" description="Helical" evidence="8">
    <location>
        <begin position="89"/>
        <end position="111"/>
    </location>
</feature>
<dbReference type="InterPro" id="IPR036259">
    <property type="entry name" value="MFS_trans_sf"/>
</dbReference>
<feature type="transmembrane region" description="Helical" evidence="8">
    <location>
        <begin position="570"/>
        <end position="590"/>
    </location>
</feature>
<dbReference type="Pfam" id="PF03137">
    <property type="entry name" value="OATP"/>
    <property type="match status" value="1"/>
</dbReference>
<sequence>MDTAFVTRTWRCRSCGSYRKMETKNNPLLLRYGWRNFRPGYLQFMNNSKCFLLFATAFSISQGMTVGGLSSAVLTTIEKRFQFTSRETGFIAASNDISAILLTFIASYCGGYGNKSKWLGYGALITGVGCFIHTLPHVIIGRYQPEADHGASTGQRQLFCHVNTTNTTSDLEGSQCLSKYAKNWYYLMIFSVAQMVMGAGTSPLYSLAPAYIDENVHPKSCPVYFGVFFAAAIVGPGLGFLVAGAMLTTYVDLEMPKGFHITPRDSRWIGAWWLGYVIGGSLLVLTSVALSGFPRQLPGAKERREQLLKERAIPLKDQNVMENLKSIIPATKQLLKNPVFVFNALALSATTFGSAGVGPFLVKFLYLKFNLSLAIAGLAVGIAVAPGAGGGVFLGGLVVRRFKLKETLLMAAKCCLIIKVATIFTSLIWLIPGCDEVQLAGIVKPYWDSTMGGNSLISTCNKNCSCPLSLIRPVCGSDKLTYFSPCFAGCTSSHTSGVYTGCNCVLTPFNISTPVASRGLCDRGSGCKNYIVFLVAVLLLVMAGFTLSVPNKTVVLRSVPDNIRSYAFGLQFVFQRTLGFIPGPIIYGWLFDTRCLVWAESCGRRGNCQFYDEHSLSYGIMLLAGSFHVLASLFYFISFWYCRKRTTLDEAKSVRKTVEYGKKLNDQDTSV</sequence>
<dbReference type="Gene3D" id="1.20.1250.20">
    <property type="entry name" value="MFS general substrate transporter like domains"/>
    <property type="match status" value="2"/>
</dbReference>
<dbReference type="EMBL" id="CALNXJ010000003">
    <property type="protein sequence ID" value="CAH3035147.1"/>
    <property type="molecule type" value="Genomic_DNA"/>
</dbReference>
<feature type="transmembrane region" description="Helical" evidence="8">
    <location>
        <begin position="223"/>
        <end position="251"/>
    </location>
</feature>
<evidence type="ECO:0000256" key="2">
    <source>
        <dbReference type="ARBA" id="ARBA00009657"/>
    </source>
</evidence>
<dbReference type="SUPFAM" id="SSF100895">
    <property type="entry name" value="Kazal-type serine protease inhibitors"/>
    <property type="match status" value="1"/>
</dbReference>
<dbReference type="AlphaFoldDB" id="A0AAU9VRD1"/>
<evidence type="ECO:0000313" key="10">
    <source>
        <dbReference type="EMBL" id="CAH3035147.1"/>
    </source>
</evidence>
<feature type="transmembrane region" description="Helical" evidence="8">
    <location>
        <begin position="411"/>
        <end position="431"/>
    </location>
</feature>
<keyword evidence="3" id="KW-1003">Cell membrane</keyword>
<dbReference type="Proteomes" id="UP001159428">
    <property type="component" value="Unassembled WGS sequence"/>
</dbReference>
<feature type="transmembrane region" description="Helical" evidence="8">
    <location>
        <begin position="271"/>
        <end position="293"/>
    </location>
</feature>
<reference evidence="10 11" key="1">
    <citation type="submission" date="2022-05" db="EMBL/GenBank/DDBJ databases">
        <authorList>
            <consortium name="Genoscope - CEA"/>
            <person name="William W."/>
        </authorList>
    </citation>
    <scope>NUCLEOTIDE SEQUENCE [LARGE SCALE GENOMIC DNA]</scope>
</reference>
<dbReference type="SUPFAM" id="SSF103473">
    <property type="entry name" value="MFS general substrate transporter"/>
    <property type="match status" value="1"/>
</dbReference>
<feature type="domain" description="Kazal-like" evidence="9">
    <location>
        <begin position="454"/>
        <end position="506"/>
    </location>
</feature>
<dbReference type="Pfam" id="PF07648">
    <property type="entry name" value="Kazal_2"/>
    <property type="match status" value="1"/>
</dbReference>
<dbReference type="PANTHER" id="PTHR11388">
    <property type="entry name" value="ORGANIC ANION TRANSPORTER"/>
    <property type="match status" value="1"/>
</dbReference>
<evidence type="ECO:0000256" key="8">
    <source>
        <dbReference type="RuleBase" id="RU362056"/>
    </source>
</evidence>
<feature type="transmembrane region" description="Helical" evidence="8">
    <location>
        <begin position="530"/>
        <end position="549"/>
    </location>
</feature>
<evidence type="ECO:0000256" key="1">
    <source>
        <dbReference type="ARBA" id="ARBA00004651"/>
    </source>
</evidence>
<dbReference type="InterPro" id="IPR002350">
    <property type="entry name" value="Kazal_dom"/>
</dbReference>
<evidence type="ECO:0000256" key="4">
    <source>
        <dbReference type="ARBA" id="ARBA00022692"/>
    </source>
</evidence>
<feature type="transmembrane region" description="Helical" evidence="8">
    <location>
        <begin position="184"/>
        <end position="211"/>
    </location>
</feature>
<dbReference type="GO" id="GO:0055085">
    <property type="term" value="P:transmembrane transport"/>
    <property type="evidence" value="ECO:0007669"/>
    <property type="project" value="InterPro"/>
</dbReference>
<evidence type="ECO:0000256" key="7">
    <source>
        <dbReference type="ARBA" id="ARBA00023157"/>
    </source>
</evidence>
<dbReference type="NCBIfam" id="TIGR00805">
    <property type="entry name" value="oat"/>
    <property type="match status" value="1"/>
</dbReference>
<keyword evidence="5 8" id="KW-1133">Transmembrane helix</keyword>
<feature type="transmembrane region" description="Helical" evidence="8">
    <location>
        <begin position="340"/>
        <end position="362"/>
    </location>
</feature>
<accession>A0AAU9VRD1</accession>
<keyword evidence="7" id="KW-1015">Disulfide bond</keyword>
<evidence type="ECO:0000256" key="6">
    <source>
        <dbReference type="ARBA" id="ARBA00023136"/>
    </source>
</evidence>
<evidence type="ECO:0000256" key="5">
    <source>
        <dbReference type="ARBA" id="ARBA00022989"/>
    </source>
</evidence>
<evidence type="ECO:0000259" key="9">
    <source>
        <dbReference type="PROSITE" id="PS51465"/>
    </source>
</evidence>